<keyword evidence="1" id="KW-0732">Signal</keyword>
<dbReference type="RefSeq" id="WP_269036935.1">
    <property type="nucleotide sequence ID" value="NZ_CP114040.1"/>
</dbReference>
<name>A0ABY7H5Q9_9BACT</name>
<dbReference type="Proteomes" id="UP001164459">
    <property type="component" value="Chromosome"/>
</dbReference>
<proteinExistence type="predicted"/>
<dbReference type="EMBL" id="CP114040">
    <property type="protein sequence ID" value="WAS94601.1"/>
    <property type="molecule type" value="Genomic_DNA"/>
</dbReference>
<reference evidence="2" key="1">
    <citation type="submission" date="2022-11" db="EMBL/GenBank/DDBJ databases">
        <title>Minimal conservation of predation-associated metabolite biosynthetic gene clusters underscores biosynthetic potential of Myxococcota including descriptions for ten novel species: Archangium lansinium sp. nov., Myxococcus landrumus sp. nov., Nannocystis bai.</title>
        <authorList>
            <person name="Ahearne A."/>
            <person name="Stevens C."/>
            <person name="Dowd S."/>
        </authorList>
    </citation>
    <scope>NUCLEOTIDE SEQUENCE</scope>
    <source>
        <strain evidence="2">Fl3</strain>
    </source>
</reference>
<evidence type="ECO:0000256" key="1">
    <source>
        <dbReference type="SAM" id="SignalP"/>
    </source>
</evidence>
<feature type="chain" id="PRO_5046998323" description="Thyroglobulin type-1 domain-containing protein" evidence="1">
    <location>
        <begin position="20"/>
        <end position="101"/>
    </location>
</feature>
<evidence type="ECO:0000313" key="3">
    <source>
        <dbReference type="Proteomes" id="UP001164459"/>
    </source>
</evidence>
<sequence length="101" mass="10584">MLARPLVCSLVLAAWSSVAAERDLPCNLAASLGTDATCALSQQCPGEPVRTIACEDATCTCWAGDEQAGECASGDVCRQLDPVQQLEQLAGPCCGFELHRD</sequence>
<feature type="signal peptide" evidence="1">
    <location>
        <begin position="1"/>
        <end position="19"/>
    </location>
</feature>
<organism evidence="2 3">
    <name type="scientific">Nannocystis punicea</name>
    <dbReference type="NCBI Taxonomy" id="2995304"/>
    <lineage>
        <taxon>Bacteria</taxon>
        <taxon>Pseudomonadati</taxon>
        <taxon>Myxococcota</taxon>
        <taxon>Polyangia</taxon>
        <taxon>Nannocystales</taxon>
        <taxon>Nannocystaceae</taxon>
        <taxon>Nannocystis</taxon>
    </lineage>
</organism>
<protein>
    <recommendedName>
        <fullName evidence="4">Thyroglobulin type-1 domain-containing protein</fullName>
    </recommendedName>
</protein>
<accession>A0ABY7H5Q9</accession>
<evidence type="ECO:0008006" key="4">
    <source>
        <dbReference type="Google" id="ProtNLM"/>
    </source>
</evidence>
<evidence type="ECO:0000313" key="2">
    <source>
        <dbReference type="EMBL" id="WAS94601.1"/>
    </source>
</evidence>
<gene>
    <name evidence="2" type="ORF">O0S08_00440</name>
</gene>
<keyword evidence="3" id="KW-1185">Reference proteome</keyword>